<dbReference type="WBParaSite" id="SRDH1_85520.1">
    <property type="protein sequence ID" value="SRDH1_85520.1"/>
    <property type="gene ID" value="SRDH1_85520"/>
</dbReference>
<dbReference type="InterPro" id="IPR005522">
    <property type="entry name" value="IPK"/>
</dbReference>
<accession>A0AA85G9V6</accession>
<dbReference type="GO" id="GO:0051765">
    <property type="term" value="F:inositol tetrakisphosphate kinase activity"/>
    <property type="evidence" value="ECO:0007669"/>
    <property type="project" value="TreeGrafter"/>
</dbReference>
<dbReference type="InterPro" id="IPR038286">
    <property type="entry name" value="IPK_sf"/>
</dbReference>
<name>A0AA85G9V6_9TREM</name>
<reference evidence="10" key="2">
    <citation type="submission" date="2023-11" db="UniProtKB">
        <authorList>
            <consortium name="WormBaseParasite"/>
        </authorList>
    </citation>
    <scope>IDENTIFICATION</scope>
</reference>
<dbReference type="PANTHER" id="PTHR12400">
    <property type="entry name" value="INOSITOL POLYPHOSPHATE KINASE"/>
    <property type="match status" value="1"/>
</dbReference>
<dbReference type="AlphaFoldDB" id="A0AA85G9V6"/>
<comment type="catalytic activity">
    <reaction evidence="6">
        <text>1D-myo-inositol 1,4,5-trisphosphate + 2 ATP = 1D-myo-inositol 1,3,4,5,6-pentakisphosphate + 2 ADP + 2 H(+)</text>
        <dbReference type="Rhea" id="RHEA:32359"/>
        <dbReference type="ChEBI" id="CHEBI:15378"/>
        <dbReference type="ChEBI" id="CHEBI:30616"/>
        <dbReference type="ChEBI" id="CHEBI:57733"/>
        <dbReference type="ChEBI" id="CHEBI:203600"/>
        <dbReference type="ChEBI" id="CHEBI:456216"/>
        <dbReference type="EC" id="2.7.1.151"/>
    </reaction>
</comment>
<dbReference type="GO" id="GO:0005634">
    <property type="term" value="C:nucleus"/>
    <property type="evidence" value="ECO:0007669"/>
    <property type="project" value="TreeGrafter"/>
</dbReference>
<keyword evidence="3" id="KW-0547">Nucleotide-binding</keyword>
<proteinExistence type="inferred from homology"/>
<evidence type="ECO:0000256" key="6">
    <source>
        <dbReference type="ARBA" id="ARBA00036164"/>
    </source>
</evidence>
<evidence type="ECO:0000256" key="4">
    <source>
        <dbReference type="ARBA" id="ARBA00022777"/>
    </source>
</evidence>
<keyword evidence="4 8" id="KW-0418">Kinase</keyword>
<sequence>MPSYSSFKIGTEKVDLQNDFRVWPCILKEPSVCLSNTSMVFGDVPPLPTCTESYAFQVAGHSRENASSFEILRDKSKPIIYKSLQDRERGMREVMFYQSVFSPDASEALKRLRQFIPTYYGVFQCPETKAYYMALTDLVADFKQPNICDFKMGTVTYFPGSSQDKISREELKYIWRRKLGFVLSGMQISDTKNHCLIKFPKAFGRTLTPEQVYSIGVKPFLGTDPTYSVKLAQNYIIQLGRILNWYIEYGAKELTFCRSSILLIHESLPNTTNNNEYYPSKSCFASSSALTTTIINNNTHHTSCITRNPILNNQLVNNSPNFPFIHKTNTGNGNNGNSSCHATTTTTTTPTTVHAQVYLIDFAHWSEKHYSPLFNNNIEHNKNYWTCELTNGFRYGLENLIKLMHYIISDTKNHCLIKFPKAFGRTLTPEQVYSIGVKPFLGTDPTYSVKLAQNYIIQLGRILNWYIEYGAKELTFCRSSILLIHESLPNTTNNNEYYPSKSCFASSSALTTTIINNNTHHTSCITRNPILNNQLVNNSPNFPFIHKTNTGNGNNGNSSCHATTTTPTTVHAQVYLIDFAHWSEKHYSPLFNNNIEHNKNYWTCELTNGFRYGLENLIKLMHYIISDTKNHCLIKFPKAFGRTLTPEQVYSIGVKPFLGTDPTYSVKLAQNYIIQLGRILNWYIEYGAKELTFCRSSILLIHESLPNTTNNNEYYPSKSCFASSSALTTTIINNNTHHTSCITRNPILNNQLVNNSPNFPFIHKTNTGNGNNGNSSCHATTTTPTTVHAQVYLIDFAHWSEKHYSPLFNNNIEHNKNYWTCELTNGFRHGLENLIKLMHYIVNNKSAICINS</sequence>
<dbReference type="Gene3D" id="3.30.470.160">
    <property type="entry name" value="Inositol polyphosphate kinase"/>
    <property type="match status" value="3"/>
</dbReference>
<evidence type="ECO:0000256" key="7">
    <source>
        <dbReference type="ARBA" id="ARBA00036525"/>
    </source>
</evidence>
<evidence type="ECO:0000256" key="1">
    <source>
        <dbReference type="ARBA" id="ARBA00007374"/>
    </source>
</evidence>
<dbReference type="GO" id="GO:0005524">
    <property type="term" value="F:ATP binding"/>
    <property type="evidence" value="ECO:0007669"/>
    <property type="project" value="UniProtKB-KW"/>
</dbReference>
<dbReference type="EC" id="2.7.-.-" evidence="8"/>
<protein>
    <recommendedName>
        <fullName evidence="8">Kinase</fullName>
        <ecNumber evidence="8">2.7.-.-</ecNumber>
    </recommendedName>
</protein>
<comment type="similarity">
    <text evidence="1 8">Belongs to the inositol phosphokinase (IPK) family.</text>
</comment>
<keyword evidence="5" id="KW-0067">ATP-binding</keyword>
<dbReference type="Pfam" id="PF03770">
    <property type="entry name" value="IPK"/>
    <property type="match status" value="3"/>
</dbReference>
<keyword evidence="2 8" id="KW-0808">Transferase</keyword>
<evidence type="ECO:0000313" key="9">
    <source>
        <dbReference type="Proteomes" id="UP000050792"/>
    </source>
</evidence>
<organism evidence="9 10">
    <name type="scientific">Schistosoma rodhaini</name>
    <dbReference type="NCBI Taxonomy" id="6188"/>
    <lineage>
        <taxon>Eukaryota</taxon>
        <taxon>Metazoa</taxon>
        <taxon>Spiralia</taxon>
        <taxon>Lophotrochozoa</taxon>
        <taxon>Platyhelminthes</taxon>
        <taxon>Trematoda</taxon>
        <taxon>Digenea</taxon>
        <taxon>Strigeidida</taxon>
        <taxon>Schistosomatoidea</taxon>
        <taxon>Schistosomatidae</taxon>
        <taxon>Schistosoma</taxon>
    </lineage>
</organism>
<reference evidence="9" key="1">
    <citation type="submission" date="2022-06" db="EMBL/GenBank/DDBJ databases">
        <authorList>
            <person name="Berger JAMES D."/>
            <person name="Berger JAMES D."/>
        </authorList>
    </citation>
    <scope>NUCLEOTIDE SEQUENCE [LARGE SCALE GENOMIC DNA]</scope>
</reference>
<dbReference type="Proteomes" id="UP000050792">
    <property type="component" value="Unassembled WGS sequence"/>
</dbReference>
<evidence type="ECO:0000256" key="2">
    <source>
        <dbReference type="ARBA" id="ARBA00022679"/>
    </source>
</evidence>
<comment type="catalytic activity">
    <reaction evidence="7">
        <text>1D-myo-inositol 1,3,4,6-tetrakisphosphate + ATP = 1D-myo-inositol 1,3,4,5,6-pentakisphosphate + ADP + H(+)</text>
        <dbReference type="Rhea" id="RHEA:12717"/>
        <dbReference type="ChEBI" id="CHEBI:15378"/>
        <dbReference type="ChEBI" id="CHEBI:30616"/>
        <dbReference type="ChEBI" id="CHEBI:57660"/>
        <dbReference type="ChEBI" id="CHEBI:57733"/>
        <dbReference type="ChEBI" id="CHEBI:456216"/>
        <dbReference type="EC" id="2.7.1.140"/>
    </reaction>
</comment>
<keyword evidence="9" id="KW-1185">Reference proteome</keyword>
<dbReference type="GO" id="GO:0008440">
    <property type="term" value="F:inositol-1,4,5-trisphosphate 3-kinase activity"/>
    <property type="evidence" value="ECO:0007669"/>
    <property type="project" value="TreeGrafter"/>
</dbReference>
<evidence type="ECO:0000256" key="3">
    <source>
        <dbReference type="ARBA" id="ARBA00022741"/>
    </source>
</evidence>
<dbReference type="SUPFAM" id="SSF56104">
    <property type="entry name" value="SAICAR synthase-like"/>
    <property type="match status" value="3"/>
</dbReference>
<evidence type="ECO:0000313" key="10">
    <source>
        <dbReference type="WBParaSite" id="SRDH1_85520.1"/>
    </source>
</evidence>
<dbReference type="GO" id="GO:0032958">
    <property type="term" value="P:inositol phosphate biosynthetic process"/>
    <property type="evidence" value="ECO:0007669"/>
    <property type="project" value="InterPro"/>
</dbReference>
<dbReference type="GO" id="GO:0005737">
    <property type="term" value="C:cytoplasm"/>
    <property type="evidence" value="ECO:0007669"/>
    <property type="project" value="TreeGrafter"/>
</dbReference>
<evidence type="ECO:0000256" key="5">
    <source>
        <dbReference type="ARBA" id="ARBA00022840"/>
    </source>
</evidence>
<evidence type="ECO:0000256" key="8">
    <source>
        <dbReference type="RuleBase" id="RU363090"/>
    </source>
</evidence>
<dbReference type="PANTHER" id="PTHR12400:SF51">
    <property type="entry name" value="INOSITOL POLYPHOSPHATE MULTIKINASE"/>
    <property type="match status" value="1"/>
</dbReference>